<dbReference type="InterPro" id="IPR000594">
    <property type="entry name" value="ThiF_NAD_FAD-bd"/>
</dbReference>
<feature type="domain" description="Ubiquitin-activating enzyme SCCH" evidence="18">
    <location>
        <begin position="271"/>
        <end position="366"/>
    </location>
</feature>
<evidence type="ECO:0000256" key="8">
    <source>
        <dbReference type="ARBA" id="ARBA00022833"/>
    </source>
</evidence>
<feature type="domain" description="Ubiquitin/SUMO-activating enzyme ubiquitin-like" evidence="19">
    <location>
        <begin position="441"/>
        <end position="527"/>
    </location>
</feature>
<dbReference type="FunFam" id="3.10.290.20:FF:000002">
    <property type="entry name" value="SUMO-activating enzyme subunit 2"/>
    <property type="match status" value="1"/>
</dbReference>
<keyword evidence="5 11" id="KW-0479">Metal-binding</keyword>
<feature type="binding site" evidence="13">
    <location>
        <position position="42"/>
    </location>
    <ligand>
        <name>ATP</name>
        <dbReference type="ChEBI" id="CHEBI:30616"/>
    </ligand>
</feature>
<dbReference type="SUPFAM" id="SSF69572">
    <property type="entry name" value="Activating enzymes of the ubiquitin-like proteins"/>
    <property type="match status" value="1"/>
</dbReference>
<dbReference type="OMA" id="TPSEHIH"/>
<dbReference type="RefSeq" id="XP_009010030.1">
    <property type="nucleotide sequence ID" value="XM_009011782.1"/>
</dbReference>
<feature type="binding site" evidence="13">
    <location>
        <begin position="18"/>
        <end position="23"/>
    </location>
    <ligand>
        <name>ATP</name>
        <dbReference type="ChEBI" id="CHEBI:30616"/>
    </ligand>
</feature>
<dbReference type="GO" id="GO:0016925">
    <property type="term" value="P:protein sumoylation"/>
    <property type="evidence" value="ECO:0000318"/>
    <property type="project" value="GO_Central"/>
</dbReference>
<dbReference type="InterPro" id="IPR028077">
    <property type="entry name" value="UAE_UbL_dom"/>
</dbReference>
<keyword evidence="22" id="KW-1185">Reference proteome</keyword>
<evidence type="ECO:0000259" key="19">
    <source>
        <dbReference type="Pfam" id="PF14732"/>
    </source>
</evidence>
<evidence type="ECO:0000313" key="20">
    <source>
        <dbReference type="EMBL" id="ESO11542.1"/>
    </source>
</evidence>
<keyword evidence="4" id="KW-0808">Transferase</keyword>
<evidence type="ECO:0000256" key="9">
    <source>
        <dbReference type="ARBA" id="ARBA00022840"/>
    </source>
</evidence>
<dbReference type="AlphaFoldDB" id="T1G0N3"/>
<dbReference type="InterPro" id="IPR033127">
    <property type="entry name" value="UBQ-activ_enz_E1_Cys_AS"/>
</dbReference>
<dbReference type="InterPro" id="IPR035985">
    <property type="entry name" value="Ubiquitin-activating_enz"/>
</dbReference>
<dbReference type="InterPro" id="IPR045886">
    <property type="entry name" value="ThiF/MoeB/HesA"/>
</dbReference>
<evidence type="ECO:0000256" key="12">
    <source>
        <dbReference type="PIRSR" id="PIRSR039133-1"/>
    </source>
</evidence>
<evidence type="ECO:0000313" key="21">
    <source>
        <dbReference type="EnsemblMetazoa" id="HelroP71557"/>
    </source>
</evidence>
<feature type="domain" description="THIF-type NAD/FAD binding fold" evidence="17">
    <location>
        <begin position="7"/>
        <end position="431"/>
    </location>
</feature>
<evidence type="ECO:0000259" key="18">
    <source>
        <dbReference type="Pfam" id="PF10585"/>
    </source>
</evidence>
<dbReference type="InterPro" id="IPR023318">
    <property type="entry name" value="Ub_act_enz_dom_a_sf"/>
</dbReference>
<dbReference type="Pfam" id="PF14732">
    <property type="entry name" value="UAE_UbL"/>
    <property type="match status" value="1"/>
</dbReference>
<evidence type="ECO:0000256" key="15">
    <source>
        <dbReference type="PROSITE-ProRule" id="PRU10132"/>
    </source>
</evidence>
<comment type="similarity">
    <text evidence="3 11">Belongs to the ubiquitin-activating E1 family.</text>
</comment>
<reference evidence="20 22" key="2">
    <citation type="journal article" date="2013" name="Nature">
        <title>Insights into bilaterian evolution from three spiralian genomes.</title>
        <authorList>
            <person name="Simakov O."/>
            <person name="Marletaz F."/>
            <person name="Cho S.J."/>
            <person name="Edsinger-Gonzales E."/>
            <person name="Havlak P."/>
            <person name="Hellsten U."/>
            <person name="Kuo D.H."/>
            <person name="Larsson T."/>
            <person name="Lv J."/>
            <person name="Arendt D."/>
            <person name="Savage R."/>
            <person name="Osoegawa K."/>
            <person name="de Jong P."/>
            <person name="Grimwood J."/>
            <person name="Chapman J.A."/>
            <person name="Shapiro H."/>
            <person name="Aerts A."/>
            <person name="Otillar R.P."/>
            <person name="Terry A.Y."/>
            <person name="Boore J.L."/>
            <person name="Grigoriev I.V."/>
            <person name="Lindberg D.R."/>
            <person name="Seaver E.C."/>
            <person name="Weisblat D.A."/>
            <person name="Putnam N.H."/>
            <person name="Rokhsar D.S."/>
        </authorList>
    </citation>
    <scope>NUCLEOTIDE SEQUENCE</scope>
</reference>
<dbReference type="Gene3D" id="3.10.290.20">
    <property type="entry name" value="Ubiquitin-like 2 activating enzyme e1b. Chain: B, domain 3"/>
    <property type="match status" value="1"/>
</dbReference>
<dbReference type="UniPathway" id="UPA00886"/>
<dbReference type="InterPro" id="IPR030661">
    <property type="entry name" value="Uba2"/>
</dbReference>
<dbReference type="EMBL" id="AMQM01002446">
    <property type="status" value="NOT_ANNOTATED_CDS"/>
    <property type="molecule type" value="Genomic_DNA"/>
</dbReference>
<evidence type="ECO:0000256" key="6">
    <source>
        <dbReference type="ARBA" id="ARBA00022741"/>
    </source>
</evidence>
<comment type="pathway">
    <text evidence="2 11">Protein modification; protein sumoylation.</text>
</comment>
<organism evidence="21 22">
    <name type="scientific">Helobdella robusta</name>
    <name type="common">Californian leech</name>
    <dbReference type="NCBI Taxonomy" id="6412"/>
    <lineage>
        <taxon>Eukaryota</taxon>
        <taxon>Metazoa</taxon>
        <taxon>Spiralia</taxon>
        <taxon>Lophotrochozoa</taxon>
        <taxon>Annelida</taxon>
        <taxon>Clitellata</taxon>
        <taxon>Hirudinea</taxon>
        <taxon>Rhynchobdellida</taxon>
        <taxon>Glossiphoniidae</taxon>
        <taxon>Helobdella</taxon>
    </lineage>
</organism>
<sequence>MAIIDEEKIKNSQILLVGAGGIGCELLKNLVLSGFRKIKIIDLDTIDISNLNRQFLFRKQHVGKSKAQVAKESALQLNPDIQVEAFHDSVMNSNYGVPFFKSFDIVLNALDNGAARSHVNRMCLASDVPLVESGTAGYLGQVSVIKKKLTGCYDCQPKPAQKTFPGCTIRNTPSEIIHCVVWAKHLFNQLFGESDPDQDVSPDTEDPEAAGMATQAVESSSKVGAIGGLERKSTRVWAEDTQYDSNKLFYKFFNDDIKYLLSMSNLWKKRTPPRFIDPSNLPFDQQQQQQSDENVLNDQKLWSLSECIAKFHESVHSLKNELKAGGPGSCLVWDKDSESAMDFVTCAANIRAYIFQIQGKSRFDIKSMAGNIIPAIATTNAVVAGLIVLQAFKVLSGKFEICKDVYINQIPNQKKKLLVPCSLEKPNPKCYVCSDKREVTLKVDVDNFTVKMLEEKVLKGPLGMVAPDVEIDDGKGTIMISSEEGETEDNWGKFLCDLGIQTGVRLKCDDFHQEYNIVVNILHCTELKDNVEFELVGDVSELQKDLRPASSSTSSSAVKQTGNGDAMENGGDVSTAKDGHEAISWLLSLFIHSFVHSFVRSFVRLF</sequence>
<dbReference type="Gene3D" id="1.10.10.520">
    <property type="entry name" value="Ubiquitin activating enzymes (Uba3). Chain: B, domain 2"/>
    <property type="match status" value="1"/>
</dbReference>
<dbReference type="PANTHER" id="PTHR10953:SF5">
    <property type="entry name" value="SUMO-ACTIVATING ENZYME SUBUNIT 2"/>
    <property type="match status" value="1"/>
</dbReference>
<dbReference type="STRING" id="6412.T1G0N3"/>
<dbReference type="InterPro" id="IPR042449">
    <property type="entry name" value="Ub-E1_IAD_1"/>
</dbReference>
<dbReference type="EMBL" id="AMQM01002447">
    <property type="status" value="NOT_ANNOTATED_CDS"/>
    <property type="molecule type" value="Genomic_DNA"/>
</dbReference>
<dbReference type="EnsemblMetazoa" id="HelroT71557">
    <property type="protein sequence ID" value="HelroP71557"/>
    <property type="gene ID" value="HelroG71557"/>
</dbReference>
<comment type="subunit">
    <text evidence="11">Heterodimer.</text>
</comment>
<dbReference type="eggNOG" id="KOG2013">
    <property type="taxonomic scope" value="Eukaryota"/>
</dbReference>
<dbReference type="InParanoid" id="T1G0N3"/>
<feature type="binding site" evidence="14">
    <location>
        <position position="152"/>
    </location>
    <ligand>
        <name>Zn(2+)</name>
        <dbReference type="ChEBI" id="CHEBI:29105"/>
    </ligand>
</feature>
<reference evidence="21" key="3">
    <citation type="submission" date="2015-06" db="UniProtKB">
        <authorList>
            <consortium name="EnsemblMetazoa"/>
        </authorList>
    </citation>
    <scope>IDENTIFICATION</scope>
</reference>
<keyword evidence="10" id="KW-0539">Nucleus</keyword>
<dbReference type="EMBL" id="KB095812">
    <property type="protein sequence ID" value="ESO11542.1"/>
    <property type="molecule type" value="Genomic_DNA"/>
</dbReference>
<dbReference type="GO" id="GO:0005737">
    <property type="term" value="C:cytoplasm"/>
    <property type="evidence" value="ECO:0000318"/>
    <property type="project" value="GO_Central"/>
</dbReference>
<dbReference type="OrthoDB" id="10255449at2759"/>
<evidence type="ECO:0000256" key="16">
    <source>
        <dbReference type="SAM" id="MobiDB-lite"/>
    </source>
</evidence>
<dbReference type="GO" id="GO:0031510">
    <property type="term" value="C:SUMO activating enzyme complex"/>
    <property type="evidence" value="ECO:0000318"/>
    <property type="project" value="GO_Central"/>
</dbReference>
<dbReference type="GO" id="GO:0046872">
    <property type="term" value="F:metal ion binding"/>
    <property type="evidence" value="ECO:0007669"/>
    <property type="project" value="UniProtKB-KW"/>
</dbReference>
<dbReference type="CTD" id="20214631"/>
<dbReference type="Pfam" id="PF10585">
    <property type="entry name" value="UBA_E1_SCCH"/>
    <property type="match status" value="1"/>
</dbReference>
<dbReference type="Pfam" id="PF00899">
    <property type="entry name" value="ThiF"/>
    <property type="match status" value="1"/>
</dbReference>
<dbReference type="GeneID" id="20214631"/>
<evidence type="ECO:0000259" key="17">
    <source>
        <dbReference type="Pfam" id="PF00899"/>
    </source>
</evidence>
<evidence type="ECO:0000256" key="4">
    <source>
        <dbReference type="ARBA" id="ARBA00022679"/>
    </source>
</evidence>
<evidence type="ECO:0000256" key="13">
    <source>
        <dbReference type="PIRSR" id="PIRSR039133-2"/>
    </source>
</evidence>
<gene>
    <name evidence="21" type="primary">20214631</name>
    <name evidence="20" type="ORF">HELRODRAFT_71557</name>
</gene>
<keyword evidence="9 11" id="KW-0067">ATP-binding</keyword>
<name>T1G0N3_HELRO</name>
<dbReference type="FunFam" id="3.50.50.80:FF:000002">
    <property type="entry name" value="SUMO-activating enzyme subunit 2"/>
    <property type="match status" value="1"/>
</dbReference>
<evidence type="ECO:0000256" key="5">
    <source>
        <dbReference type="ARBA" id="ARBA00022723"/>
    </source>
</evidence>
<keyword evidence="8 11" id="KW-0862">Zinc</keyword>
<feature type="binding site" evidence="14">
    <location>
        <position position="155"/>
    </location>
    <ligand>
        <name>Zn(2+)</name>
        <dbReference type="ChEBI" id="CHEBI:29105"/>
    </ligand>
</feature>
<dbReference type="Gene3D" id="3.50.50.80">
    <property type="entry name" value="Ubiquitin-activating enzyme E1, inactive adenylation domain, subdomain 1"/>
    <property type="match status" value="1"/>
</dbReference>
<dbReference type="FunFam" id="3.40.50.720:FF:000618">
    <property type="entry name" value="SUMO-activating enzyme subunit 2"/>
    <property type="match status" value="1"/>
</dbReference>
<feature type="binding site" evidence="13">
    <location>
        <begin position="50"/>
        <end position="53"/>
    </location>
    <ligand>
        <name>ATP</name>
        <dbReference type="ChEBI" id="CHEBI:30616"/>
    </ligand>
</feature>
<evidence type="ECO:0000256" key="10">
    <source>
        <dbReference type="ARBA" id="ARBA00023242"/>
    </source>
</evidence>
<accession>T1G0N3</accession>
<reference evidence="22" key="1">
    <citation type="submission" date="2012-12" db="EMBL/GenBank/DDBJ databases">
        <authorList>
            <person name="Hellsten U."/>
            <person name="Grimwood J."/>
            <person name="Chapman J.A."/>
            <person name="Shapiro H."/>
            <person name="Aerts A."/>
            <person name="Otillar R.P."/>
            <person name="Terry A.Y."/>
            <person name="Boore J.L."/>
            <person name="Simakov O."/>
            <person name="Marletaz F."/>
            <person name="Cho S.-J."/>
            <person name="Edsinger-Gonzales E."/>
            <person name="Havlak P."/>
            <person name="Kuo D.-H."/>
            <person name="Larsson T."/>
            <person name="Lv J."/>
            <person name="Arendt D."/>
            <person name="Savage R."/>
            <person name="Osoegawa K."/>
            <person name="de Jong P."/>
            <person name="Lindberg D.R."/>
            <person name="Seaver E.C."/>
            <person name="Weisblat D.A."/>
            <person name="Putnam N.H."/>
            <person name="Grigoriev I.V."/>
            <person name="Rokhsar D.S."/>
        </authorList>
    </citation>
    <scope>NUCLEOTIDE SEQUENCE</scope>
</reference>
<protein>
    <recommendedName>
        <fullName evidence="11">SUMO-activating enzyme subunit</fullName>
    </recommendedName>
</protein>
<evidence type="ECO:0000256" key="3">
    <source>
        <dbReference type="ARBA" id="ARBA00005673"/>
    </source>
</evidence>
<dbReference type="PANTHER" id="PTHR10953">
    <property type="entry name" value="UBIQUITIN-ACTIVATING ENZYME E1"/>
    <property type="match status" value="1"/>
</dbReference>
<dbReference type="FunCoup" id="T1G0N3">
    <property type="interactions" value="2530"/>
</dbReference>
<dbReference type="GO" id="GO:0005524">
    <property type="term" value="F:ATP binding"/>
    <property type="evidence" value="ECO:0007669"/>
    <property type="project" value="UniProtKB-UniRule"/>
</dbReference>
<dbReference type="Proteomes" id="UP000015101">
    <property type="component" value="Unassembled WGS sequence"/>
</dbReference>
<feature type="region of interest" description="Disordered" evidence="16">
    <location>
        <begin position="546"/>
        <end position="573"/>
    </location>
</feature>
<evidence type="ECO:0000256" key="2">
    <source>
        <dbReference type="ARBA" id="ARBA00004718"/>
    </source>
</evidence>
<dbReference type="HOGENOM" id="CLU_013325_7_4_1"/>
<comment type="subcellular location">
    <subcellularLocation>
        <location evidence="1">Nucleus</location>
    </subcellularLocation>
</comment>
<feature type="active site" description="Glycyl thioester intermediate" evidence="12 15">
    <location>
        <position position="167"/>
    </location>
</feature>
<feature type="binding site" evidence="13">
    <location>
        <begin position="111"/>
        <end position="116"/>
    </location>
    <ligand>
        <name>ATP</name>
        <dbReference type="ChEBI" id="CHEBI:30616"/>
    </ligand>
</feature>
<proteinExistence type="inferred from homology"/>
<dbReference type="GO" id="GO:0016740">
    <property type="term" value="F:transferase activity"/>
    <property type="evidence" value="ECO:0007669"/>
    <property type="project" value="UniProtKB-KW"/>
</dbReference>
<dbReference type="PROSITE" id="PS00865">
    <property type="entry name" value="UBIQUITIN_ACTIVAT_2"/>
    <property type="match status" value="1"/>
</dbReference>
<evidence type="ECO:0000256" key="14">
    <source>
        <dbReference type="PIRSR" id="PIRSR039133-3"/>
    </source>
</evidence>
<keyword evidence="6 11" id="KW-0547">Nucleotide-binding</keyword>
<evidence type="ECO:0000313" key="22">
    <source>
        <dbReference type="Proteomes" id="UP000015101"/>
    </source>
</evidence>
<dbReference type="InterPro" id="IPR019572">
    <property type="entry name" value="UBA_E1_SCCH"/>
</dbReference>
<feature type="binding site" evidence="14">
    <location>
        <position position="430"/>
    </location>
    <ligand>
        <name>Zn(2+)</name>
        <dbReference type="ChEBI" id="CHEBI:29105"/>
    </ligand>
</feature>
<feature type="binding site" evidence="13">
    <location>
        <position position="66"/>
    </location>
    <ligand>
        <name>ATP</name>
        <dbReference type="ChEBI" id="CHEBI:30616"/>
    </ligand>
</feature>
<evidence type="ECO:0000256" key="1">
    <source>
        <dbReference type="ARBA" id="ARBA00004123"/>
    </source>
</evidence>
<evidence type="ECO:0000256" key="11">
    <source>
        <dbReference type="PIRNR" id="PIRNR039133"/>
    </source>
</evidence>
<keyword evidence="7 11" id="KW-0833">Ubl conjugation pathway</keyword>
<dbReference type="PIRSF" id="PIRSF039133">
    <property type="entry name" value="SUMO_E1B"/>
    <property type="match status" value="1"/>
</dbReference>
<feature type="binding site" evidence="14">
    <location>
        <position position="433"/>
    </location>
    <ligand>
        <name>Zn(2+)</name>
        <dbReference type="ChEBI" id="CHEBI:29105"/>
    </ligand>
</feature>
<dbReference type="KEGG" id="hro:HELRODRAFT_71557"/>
<dbReference type="FunFam" id="1.10.10.520:FF:000006">
    <property type="entry name" value="SUMO-activating enzyme subunit"/>
    <property type="match status" value="1"/>
</dbReference>
<evidence type="ECO:0000256" key="7">
    <source>
        <dbReference type="ARBA" id="ARBA00022786"/>
    </source>
</evidence>
<dbReference type="GO" id="GO:0019948">
    <property type="term" value="F:SUMO activating enzyme activity"/>
    <property type="evidence" value="ECO:0000318"/>
    <property type="project" value="GO_Central"/>
</dbReference>